<dbReference type="PANTHER" id="PTHR12526">
    <property type="entry name" value="GLYCOSYLTRANSFERASE"/>
    <property type="match status" value="1"/>
</dbReference>
<dbReference type="GO" id="GO:0016757">
    <property type="term" value="F:glycosyltransferase activity"/>
    <property type="evidence" value="ECO:0007669"/>
    <property type="project" value="InterPro"/>
</dbReference>
<name>A0A6J6ZMC4_9ZZZZ</name>
<evidence type="ECO:0000259" key="1">
    <source>
        <dbReference type="Pfam" id="PF00534"/>
    </source>
</evidence>
<dbReference type="Pfam" id="PF00534">
    <property type="entry name" value="Glycos_transf_1"/>
    <property type="match status" value="1"/>
</dbReference>
<accession>A0A6J6ZMC4</accession>
<dbReference type="InterPro" id="IPR001296">
    <property type="entry name" value="Glyco_trans_1"/>
</dbReference>
<reference evidence="2" key="1">
    <citation type="submission" date="2020-05" db="EMBL/GenBank/DDBJ databases">
        <authorList>
            <person name="Chiriac C."/>
            <person name="Salcher M."/>
            <person name="Ghai R."/>
            <person name="Kavagutti S V."/>
        </authorList>
    </citation>
    <scope>NUCLEOTIDE SEQUENCE</scope>
</reference>
<feature type="domain" description="Glycosyl transferase family 1" evidence="1">
    <location>
        <begin position="167"/>
        <end position="281"/>
    </location>
</feature>
<dbReference type="SUPFAM" id="SSF53756">
    <property type="entry name" value="UDP-Glycosyltransferase/glycogen phosphorylase"/>
    <property type="match status" value="1"/>
</dbReference>
<dbReference type="AlphaFoldDB" id="A0A6J6ZMC4"/>
<proteinExistence type="predicted"/>
<organism evidence="2">
    <name type="scientific">freshwater metagenome</name>
    <dbReference type="NCBI Taxonomy" id="449393"/>
    <lineage>
        <taxon>unclassified sequences</taxon>
        <taxon>metagenomes</taxon>
        <taxon>ecological metagenomes</taxon>
    </lineage>
</organism>
<sequence length="339" mass="38100">MIVTNSLTGGGAERSMNLVSNELTKRGWPVALVPINFSEPDLVDLACEVFPLNRQWRGGIFNTLSAIKKFNQVVHSWKPDLLVLNCDLPELFGALLLSNRRMVAVEHINRPWITRLTFGRMVRGFLRIRRVTWVAVSSHLTIWPEGISPNAILLNSLTPISVTMPTKNQTDKNPKLTRIVFIGRLTPQKRPEWILEIVSKSGLNAEIFGDGLLKNALQSQAAEHKQNIIFSGFVRDPWSHLGLGDLLIVPSEWEGDGLVVIEALKVNIPILVADIPDFRRFGLPDKNYCKNIDDFVGRINQYRDDLYSLVVAEEITDSILASRSLEVVGDAWEKFLNSA</sequence>
<dbReference type="EMBL" id="CAFABI010000013">
    <property type="protein sequence ID" value="CAB4820926.1"/>
    <property type="molecule type" value="Genomic_DNA"/>
</dbReference>
<dbReference type="Gene3D" id="3.40.50.2000">
    <property type="entry name" value="Glycogen Phosphorylase B"/>
    <property type="match status" value="2"/>
</dbReference>
<gene>
    <name evidence="2" type="ORF">UFOPK3197_00196</name>
</gene>
<evidence type="ECO:0000313" key="2">
    <source>
        <dbReference type="EMBL" id="CAB4820926.1"/>
    </source>
</evidence>
<protein>
    <submittedName>
        <fullName evidence="2">Unannotated protein</fullName>
    </submittedName>
</protein>